<dbReference type="RefSeq" id="WP_071946456.1">
    <property type="nucleotide sequence ID" value="NZ_CP018139.1"/>
</dbReference>
<dbReference type="AlphaFoldDB" id="A0A1J0VK24"/>
<proteinExistence type="predicted"/>
<dbReference type="KEGG" id="hsi:BOX17_16210"/>
<dbReference type="Proteomes" id="UP000181985">
    <property type="component" value="Chromosome"/>
</dbReference>
<dbReference type="EMBL" id="CP018139">
    <property type="protein sequence ID" value="APE32366.1"/>
    <property type="molecule type" value="Genomic_DNA"/>
</dbReference>
<keyword evidence="3" id="KW-1185">Reference proteome</keyword>
<dbReference type="InterPro" id="IPR018691">
    <property type="entry name" value="DUF2188"/>
</dbReference>
<protein>
    <recommendedName>
        <fullName evidence="4">DUF2188 domain-containing protein</fullName>
    </recommendedName>
</protein>
<name>A0A1J0VK24_9GAMM</name>
<reference evidence="3" key="1">
    <citation type="submission" date="2016-11" db="EMBL/GenBank/DDBJ databases">
        <title>Halolamina sediminis sp. nov., an extremely halophilic archaeon isolated from solar salt.</title>
        <authorList>
            <person name="Koh H.-W."/>
            <person name="Rani S."/>
            <person name="Park S.-J."/>
        </authorList>
    </citation>
    <scope>NUCLEOTIDE SEQUENCE [LARGE SCALE GENOMIC DNA]</scope>
    <source>
        <strain evidence="3">Hb3</strain>
    </source>
</reference>
<gene>
    <name evidence="2" type="ORF">BOX17_16210</name>
</gene>
<sequence>MHPSTHHVMPNDKGGWSVRKSGAARASRHFATKKEAKAFGRRVSFNQQTVLIIHHKDGTPQSSEDPK</sequence>
<dbReference type="OrthoDB" id="8858565at2"/>
<organism evidence="2 3">
    <name type="scientific">Halomonas aestuarii</name>
    <dbReference type="NCBI Taxonomy" id="1897729"/>
    <lineage>
        <taxon>Bacteria</taxon>
        <taxon>Pseudomonadati</taxon>
        <taxon>Pseudomonadota</taxon>
        <taxon>Gammaproteobacteria</taxon>
        <taxon>Oceanospirillales</taxon>
        <taxon>Halomonadaceae</taxon>
        <taxon>Halomonas</taxon>
    </lineage>
</organism>
<evidence type="ECO:0008006" key="4">
    <source>
        <dbReference type="Google" id="ProtNLM"/>
    </source>
</evidence>
<accession>A0A1J0VK24</accession>
<evidence type="ECO:0000313" key="2">
    <source>
        <dbReference type="EMBL" id="APE32366.1"/>
    </source>
</evidence>
<evidence type="ECO:0000313" key="3">
    <source>
        <dbReference type="Proteomes" id="UP000181985"/>
    </source>
</evidence>
<evidence type="ECO:0000256" key="1">
    <source>
        <dbReference type="SAM" id="MobiDB-lite"/>
    </source>
</evidence>
<dbReference type="Pfam" id="PF09954">
    <property type="entry name" value="DUF2188"/>
    <property type="match status" value="1"/>
</dbReference>
<feature type="region of interest" description="Disordered" evidence="1">
    <location>
        <begin position="1"/>
        <end position="30"/>
    </location>
</feature>